<proteinExistence type="predicted"/>
<reference evidence="1 2" key="1">
    <citation type="journal article" date="2018" name="PLoS ONE">
        <title>The draft genome of Kipferlia bialata reveals reductive genome evolution in fornicate parasites.</title>
        <authorList>
            <person name="Tanifuji G."/>
            <person name="Takabayashi S."/>
            <person name="Kume K."/>
            <person name="Takagi M."/>
            <person name="Nakayama T."/>
            <person name="Kamikawa R."/>
            <person name="Inagaki Y."/>
            <person name="Hashimoto T."/>
        </authorList>
    </citation>
    <scope>NUCLEOTIDE SEQUENCE [LARGE SCALE GENOMIC DNA]</scope>
    <source>
        <strain evidence="1">NY0173</strain>
    </source>
</reference>
<keyword evidence="2" id="KW-1185">Reference proteome</keyword>
<dbReference type="Proteomes" id="UP000265618">
    <property type="component" value="Unassembled WGS sequence"/>
</dbReference>
<name>A0A9K3GJB0_9EUKA</name>
<organism evidence="1 2">
    <name type="scientific">Kipferlia bialata</name>
    <dbReference type="NCBI Taxonomy" id="797122"/>
    <lineage>
        <taxon>Eukaryota</taxon>
        <taxon>Metamonada</taxon>
        <taxon>Carpediemonas-like organisms</taxon>
        <taxon>Kipferlia</taxon>
    </lineage>
</organism>
<dbReference type="EMBL" id="BDIP01001763">
    <property type="protein sequence ID" value="GIQ85093.1"/>
    <property type="molecule type" value="Genomic_DNA"/>
</dbReference>
<accession>A0A9K3GJB0</accession>
<evidence type="ECO:0000313" key="2">
    <source>
        <dbReference type="Proteomes" id="UP000265618"/>
    </source>
</evidence>
<gene>
    <name evidence="1" type="ORF">KIPB_006713</name>
</gene>
<dbReference type="AlphaFoldDB" id="A0A9K3GJB0"/>
<protein>
    <submittedName>
        <fullName evidence="1">Uncharacterized protein</fullName>
    </submittedName>
</protein>
<comment type="caution">
    <text evidence="1">The sequence shown here is derived from an EMBL/GenBank/DDBJ whole genome shotgun (WGS) entry which is preliminary data.</text>
</comment>
<evidence type="ECO:0000313" key="1">
    <source>
        <dbReference type="EMBL" id="GIQ85093.1"/>
    </source>
</evidence>
<sequence length="296" mass="33503">MNPIGSSITSDGVIHEDLRAYEAKDEIGDWPYCLTDDTERHHGKSDFPPLFPTCLGGCVYLLDFVHLHILDLGRYLVVYGGWGLPGLRGLRALDTVTGPTTLLTVGCKSQDAHIVTVSPERLYPHTSLLWATVEESQRVVYPSDTGDPRWRVATGRVFDGKRRQLDSNCKESIGYDAHGPRSRGWRDRYERYHGCLEGERATLYRGFSPHDWVREMGDTETLRRERDRRVAEAQQWREDAIALVERKYQELEGMIGEECTRLEGVRERMGQVGQTVETGTGYLTVVQCDTSGADLP</sequence>